<dbReference type="SUPFAM" id="SSF53067">
    <property type="entry name" value="Actin-like ATPase domain"/>
    <property type="match status" value="2"/>
</dbReference>
<dbReference type="Proteomes" id="UP001480595">
    <property type="component" value="Unassembled WGS sequence"/>
</dbReference>
<evidence type="ECO:0000313" key="3">
    <source>
        <dbReference type="EMBL" id="KAK8078894.1"/>
    </source>
</evidence>
<accession>A0ABR1W5X1</accession>
<name>A0ABR1W5X1_9PEZI</name>
<dbReference type="EMBL" id="JAQQWL010000003">
    <property type="protein sequence ID" value="KAK8078894.1"/>
    <property type="molecule type" value="Genomic_DNA"/>
</dbReference>
<proteinExistence type="predicted"/>
<evidence type="ECO:0000256" key="2">
    <source>
        <dbReference type="ARBA" id="ARBA00022840"/>
    </source>
</evidence>
<protein>
    <recommendedName>
        <fullName evidence="5">Actin-like ATPase domain-containing protein</fullName>
    </recommendedName>
</protein>
<dbReference type="PANTHER" id="PTHR14187">
    <property type="entry name" value="ALPHA KINASE/ELONGATION FACTOR 2 KINASE"/>
    <property type="match status" value="1"/>
</dbReference>
<dbReference type="PANTHER" id="PTHR14187:SF5">
    <property type="entry name" value="HEAT SHOCK 70 KDA PROTEIN 12A"/>
    <property type="match status" value="1"/>
</dbReference>
<keyword evidence="2" id="KW-0067">ATP-binding</keyword>
<organism evidence="3 4">
    <name type="scientific">Apiospora phragmitis</name>
    <dbReference type="NCBI Taxonomy" id="2905665"/>
    <lineage>
        <taxon>Eukaryota</taxon>
        <taxon>Fungi</taxon>
        <taxon>Dikarya</taxon>
        <taxon>Ascomycota</taxon>
        <taxon>Pezizomycotina</taxon>
        <taxon>Sordariomycetes</taxon>
        <taxon>Xylariomycetidae</taxon>
        <taxon>Amphisphaeriales</taxon>
        <taxon>Apiosporaceae</taxon>
        <taxon>Apiospora</taxon>
    </lineage>
</organism>
<dbReference type="GeneID" id="92087173"/>
<comment type="caution">
    <text evidence="3">The sequence shown here is derived from an EMBL/GenBank/DDBJ whole genome shotgun (WGS) entry which is preliminary data.</text>
</comment>
<evidence type="ECO:0000256" key="1">
    <source>
        <dbReference type="ARBA" id="ARBA00022741"/>
    </source>
</evidence>
<dbReference type="Pfam" id="PF00012">
    <property type="entry name" value="HSP70"/>
    <property type="match status" value="1"/>
</dbReference>
<reference evidence="3 4" key="1">
    <citation type="submission" date="2023-01" db="EMBL/GenBank/DDBJ databases">
        <title>Analysis of 21 Apiospora genomes using comparative genomics revels a genus with tremendous synthesis potential of carbohydrate active enzymes and secondary metabolites.</title>
        <authorList>
            <person name="Sorensen T."/>
        </authorList>
    </citation>
    <scope>NUCLEOTIDE SEQUENCE [LARGE SCALE GENOMIC DNA]</scope>
    <source>
        <strain evidence="3 4">CBS 135458</strain>
    </source>
</reference>
<keyword evidence="1" id="KW-0547">Nucleotide-binding</keyword>
<dbReference type="CDD" id="cd10170">
    <property type="entry name" value="ASKHA_NBD_HSP70"/>
    <property type="match status" value="1"/>
</dbReference>
<dbReference type="InterPro" id="IPR043129">
    <property type="entry name" value="ATPase_NBD"/>
</dbReference>
<evidence type="ECO:0008006" key="5">
    <source>
        <dbReference type="Google" id="ProtNLM"/>
    </source>
</evidence>
<dbReference type="InterPro" id="IPR013126">
    <property type="entry name" value="Hsp_70_fam"/>
</dbReference>
<dbReference type="Gene3D" id="3.30.420.40">
    <property type="match status" value="1"/>
</dbReference>
<gene>
    <name evidence="3" type="ORF">PG994_002701</name>
</gene>
<dbReference type="RefSeq" id="XP_066719965.1">
    <property type="nucleotide sequence ID" value="XM_066854110.1"/>
</dbReference>
<sequence>MNGSWSRYSGASWATIDDLDAQYINTITSWPGYGREEGKAPTALYYDDDTGETHWGYDIEGEASALQWFKLLLLRPDDVPDYIKHSHVFLDAKRILKGTGKAPVDVIADYLKLFWNHIMDIIQRDRGEHLVDTLQIHVVLTVPAIWKGYARQDMKLAAAKAGILDTRDAGPTTLSFAPEPEAAALAAFLEEGRRFGKDEVYIICDAGGGTVDLVMYMIVNTDPIQLHEVGIGGLCGGIFVDEAFRDIVKERLGRKWNNLSLTGQKEIMKKEWEVGIKPRFKPDNTNREHIVSIPAEAMMGSSLDDKSRRPFIKDGRIHFASSDINKAFTGVFSSIEELIDNQIQQARKTSLSVKGIILVGGLGSNDYLYQHLKWRYKPKGVDIIQSTGMKQRTAISCGAIFKGFNDGPNARMMDGQPFGIQRPIAIVSSVARESIGIVVRRVFIEGLHDVQDKEWDEVRGKYMAGNQMYWLVKKDDHKPSTTGTIGKQADFNIKMVPSGATVEFSAFYDGKLMKSQDVDVEYA</sequence>
<keyword evidence="4" id="KW-1185">Reference proteome</keyword>
<evidence type="ECO:0000313" key="4">
    <source>
        <dbReference type="Proteomes" id="UP001480595"/>
    </source>
</evidence>